<proteinExistence type="inferred from homology"/>
<accession>A0ABW6RW52</accession>
<feature type="region of interest" description="Disordered" evidence="2">
    <location>
        <begin position="1"/>
        <end position="103"/>
    </location>
</feature>
<comment type="similarity">
    <text evidence="1">Belongs to the LytR/CpsA/Psr (LCP) family.</text>
</comment>
<evidence type="ECO:0000256" key="2">
    <source>
        <dbReference type="SAM" id="MobiDB-lite"/>
    </source>
</evidence>
<organism evidence="5 6">
    <name type="scientific">Nocardia jiangxiensis</name>
    <dbReference type="NCBI Taxonomy" id="282685"/>
    <lineage>
        <taxon>Bacteria</taxon>
        <taxon>Bacillati</taxon>
        <taxon>Actinomycetota</taxon>
        <taxon>Actinomycetes</taxon>
        <taxon>Mycobacteriales</taxon>
        <taxon>Nocardiaceae</taxon>
        <taxon>Nocardia</taxon>
    </lineage>
</organism>
<dbReference type="InterPro" id="IPR050922">
    <property type="entry name" value="LytR/CpsA/Psr_CW_biosynth"/>
</dbReference>
<feature type="domain" description="Cell envelope-related transcriptional attenuator" evidence="4">
    <location>
        <begin position="186"/>
        <end position="328"/>
    </location>
</feature>
<name>A0ABW6RW52_9NOCA</name>
<feature type="transmembrane region" description="Helical" evidence="3">
    <location>
        <begin position="111"/>
        <end position="130"/>
    </location>
</feature>
<feature type="compositionally biased region" description="Pro residues" evidence="2">
    <location>
        <begin position="79"/>
        <end position="88"/>
    </location>
</feature>
<reference evidence="5 6" key="1">
    <citation type="submission" date="2024-10" db="EMBL/GenBank/DDBJ databases">
        <title>The Natural Products Discovery Center: Release of the First 8490 Sequenced Strains for Exploring Actinobacteria Biosynthetic Diversity.</title>
        <authorList>
            <person name="Kalkreuter E."/>
            <person name="Kautsar S.A."/>
            <person name="Yang D."/>
            <person name="Bader C.D."/>
            <person name="Teijaro C.N."/>
            <person name="Fluegel L."/>
            <person name="Davis C.M."/>
            <person name="Simpson J.R."/>
            <person name="Lauterbach L."/>
            <person name="Steele A.D."/>
            <person name="Gui C."/>
            <person name="Meng S."/>
            <person name="Li G."/>
            <person name="Viehrig K."/>
            <person name="Ye F."/>
            <person name="Su P."/>
            <person name="Kiefer A.F."/>
            <person name="Nichols A."/>
            <person name="Cepeda A.J."/>
            <person name="Yan W."/>
            <person name="Fan B."/>
            <person name="Jiang Y."/>
            <person name="Adhikari A."/>
            <person name="Zheng C.-J."/>
            <person name="Schuster L."/>
            <person name="Cowan T.M."/>
            <person name="Smanski M.J."/>
            <person name="Chevrette M.G."/>
            <person name="De Carvalho L.P.S."/>
            <person name="Shen B."/>
        </authorList>
    </citation>
    <scope>NUCLEOTIDE SEQUENCE [LARGE SCALE GENOMIC DNA]</scope>
    <source>
        <strain evidence="5 6">NPDC002593</strain>
    </source>
</reference>
<dbReference type="Gene3D" id="3.40.630.190">
    <property type="entry name" value="LCP protein"/>
    <property type="match status" value="1"/>
</dbReference>
<feature type="region of interest" description="Disordered" evidence="2">
    <location>
        <begin position="162"/>
        <end position="183"/>
    </location>
</feature>
<evidence type="ECO:0000256" key="3">
    <source>
        <dbReference type="SAM" id="Phobius"/>
    </source>
</evidence>
<keyword evidence="3" id="KW-1133">Transmembrane helix</keyword>
<evidence type="ECO:0000259" key="4">
    <source>
        <dbReference type="Pfam" id="PF03816"/>
    </source>
</evidence>
<sequence>MRRVPPNGPGARRPMPGGRGEPPRIEPNQVMYRDGREQPLAWSRGGPQSPPPPPPRDRGPRQGSDRGWAPTQRPVPYREGPPPSPPVSPTRRQEPAPRQPRVRRRRHWGRWLLALLLVLIITPIAAGIYLDSSLHRIDALGAYSGRVGQTSGTNWLLTGSDSREGMTQAQEQQLSTGDEADAGGERSDTIMLVHIPQSGPTTIVSLPRDSYVPIPGHGRDKLNAAFAVGGPKLLVQTVETATGLHIDHFAKIGFGGFANMVDAVGGIDMCLPNAIDDPKAGLNLPAGCQHLSGPQALGFVRTRATPRADLDRMNNQRMFLAALLKKATSASTLANPFKLWPLATGVTGTLQVDNGDHIWDLGRLAWALHANTVATTVPIGGFETVDGSGSVLLWDKTQASQFFADLAADKTIPDDLLTK</sequence>
<feature type="compositionally biased region" description="Basic and acidic residues" evidence="2">
    <location>
        <begin position="55"/>
        <end position="64"/>
    </location>
</feature>
<dbReference type="InterPro" id="IPR004474">
    <property type="entry name" value="LytR_CpsA_psr"/>
</dbReference>
<keyword evidence="3" id="KW-0812">Transmembrane</keyword>
<comment type="caution">
    <text evidence="5">The sequence shown here is derived from an EMBL/GenBank/DDBJ whole genome shotgun (WGS) entry which is preliminary data.</text>
</comment>
<dbReference type="PANTHER" id="PTHR33392:SF6">
    <property type="entry name" value="POLYISOPRENYL-TEICHOIC ACID--PEPTIDOGLYCAN TEICHOIC ACID TRANSFERASE TAGU"/>
    <property type="match status" value="1"/>
</dbReference>
<evidence type="ECO:0000313" key="6">
    <source>
        <dbReference type="Proteomes" id="UP001601992"/>
    </source>
</evidence>
<dbReference type="EMBL" id="JBIAQY010000003">
    <property type="protein sequence ID" value="MFF3568239.1"/>
    <property type="molecule type" value="Genomic_DNA"/>
</dbReference>
<dbReference type="Pfam" id="PF03816">
    <property type="entry name" value="LytR_cpsA_psr"/>
    <property type="match status" value="1"/>
</dbReference>
<protein>
    <submittedName>
        <fullName evidence="5">LCP family protein</fullName>
    </submittedName>
</protein>
<keyword evidence="3" id="KW-0472">Membrane</keyword>
<dbReference type="PANTHER" id="PTHR33392">
    <property type="entry name" value="POLYISOPRENYL-TEICHOIC ACID--PEPTIDOGLYCAN TEICHOIC ACID TRANSFERASE TAGU"/>
    <property type="match status" value="1"/>
</dbReference>
<dbReference type="NCBIfam" id="TIGR00350">
    <property type="entry name" value="lytR_cpsA_psr"/>
    <property type="match status" value="1"/>
</dbReference>
<evidence type="ECO:0000256" key="1">
    <source>
        <dbReference type="ARBA" id="ARBA00006068"/>
    </source>
</evidence>
<feature type="compositionally biased region" description="Polar residues" evidence="2">
    <location>
        <begin position="162"/>
        <end position="176"/>
    </location>
</feature>
<dbReference type="Proteomes" id="UP001601992">
    <property type="component" value="Unassembled WGS sequence"/>
</dbReference>
<dbReference type="RefSeq" id="WP_387403552.1">
    <property type="nucleotide sequence ID" value="NZ_JBIAQY010000003.1"/>
</dbReference>
<gene>
    <name evidence="5" type="ORF">ACFYXQ_10750</name>
</gene>
<evidence type="ECO:0000313" key="5">
    <source>
        <dbReference type="EMBL" id="MFF3568239.1"/>
    </source>
</evidence>
<keyword evidence="6" id="KW-1185">Reference proteome</keyword>